<dbReference type="InterPro" id="IPR035979">
    <property type="entry name" value="RBD_domain_sf"/>
</dbReference>
<sequence length="387" mass="40752">MSANSSQDRRVYVGNLPYDIRWMQLKDFMRKAGEVVFADVLTLPNGMSKGCGIVEYATSDQAQNAIATLTNQELNGRVIYVREDREAATHGRGGPPGGRLGGRDGGFGGYNNPPMPYQGGGGFQDASGGAGVGTGNQLHVGNLPYSVGWQELKDLFRQAGNVIRADVFMGPDGRSKGRGTVVFETAADAQNAISHFSGYDLQGRQLEVREDKFAGGGEGGGGHGFGGGYGGRGGFGGPHRGGFGFRGGFRGGYGGGRGGFQGGGYERPPPPPPNEFVDGATSGGVPSNTIHVRNLPWSTSNEDLVDLFQTIGKVERAEIQIGLDGRPKGSGVVQFENKELAEIAISKFTGYNYGNRPLGLSYVRYENGPAPDDVAPPTAIELTHGDQ</sequence>
<accession>A0A1E3QBF3</accession>
<dbReference type="Pfam" id="PF00076">
    <property type="entry name" value="RRM_1"/>
    <property type="match status" value="3"/>
</dbReference>
<evidence type="ECO:0000256" key="3">
    <source>
        <dbReference type="SAM" id="MobiDB-lite"/>
    </source>
</evidence>
<dbReference type="InterPro" id="IPR000504">
    <property type="entry name" value="RRM_dom"/>
</dbReference>
<keyword evidence="1 2" id="KW-0694">RNA-binding</keyword>
<dbReference type="PANTHER" id="PTHR23003">
    <property type="entry name" value="RNA RECOGNITION MOTIF RRM DOMAIN CONTAINING PROTEIN"/>
    <property type="match status" value="1"/>
</dbReference>
<gene>
    <name evidence="5" type="ORF">LIPSTDRAFT_49555</name>
</gene>
<evidence type="ECO:0000259" key="4">
    <source>
        <dbReference type="PROSITE" id="PS50102"/>
    </source>
</evidence>
<dbReference type="InterPro" id="IPR012677">
    <property type="entry name" value="Nucleotide-bd_a/b_plait_sf"/>
</dbReference>
<feature type="domain" description="RRM" evidence="4">
    <location>
        <begin position="288"/>
        <end position="365"/>
    </location>
</feature>
<dbReference type="GO" id="GO:0005737">
    <property type="term" value="C:cytoplasm"/>
    <property type="evidence" value="ECO:0007669"/>
    <property type="project" value="TreeGrafter"/>
</dbReference>
<feature type="domain" description="RRM" evidence="4">
    <location>
        <begin position="136"/>
        <end position="213"/>
    </location>
</feature>
<feature type="region of interest" description="Disordered" evidence="3">
    <location>
        <begin position="256"/>
        <end position="279"/>
    </location>
</feature>
<keyword evidence="6" id="KW-1185">Reference proteome</keyword>
<proteinExistence type="predicted"/>
<evidence type="ECO:0000256" key="1">
    <source>
        <dbReference type="ARBA" id="ARBA00022884"/>
    </source>
</evidence>
<dbReference type="FunFam" id="3.30.70.330:FF:000280">
    <property type="entry name" value="RNA-binding domain-containing protein"/>
    <property type="match status" value="1"/>
</dbReference>
<protein>
    <recommendedName>
        <fullName evidence="4">RRM domain-containing protein</fullName>
    </recommendedName>
</protein>
<dbReference type="SUPFAM" id="SSF54928">
    <property type="entry name" value="RNA-binding domain, RBD"/>
    <property type="match status" value="3"/>
</dbReference>
<dbReference type="AlphaFoldDB" id="A0A1E3QBF3"/>
<dbReference type="Proteomes" id="UP000094385">
    <property type="component" value="Unassembled WGS sequence"/>
</dbReference>
<dbReference type="GO" id="GO:1990904">
    <property type="term" value="C:ribonucleoprotein complex"/>
    <property type="evidence" value="ECO:0007669"/>
    <property type="project" value="TreeGrafter"/>
</dbReference>
<feature type="compositionally biased region" description="Gly residues" evidence="3">
    <location>
        <begin position="256"/>
        <end position="265"/>
    </location>
</feature>
<evidence type="ECO:0000256" key="2">
    <source>
        <dbReference type="PROSITE-ProRule" id="PRU00176"/>
    </source>
</evidence>
<dbReference type="GO" id="GO:0003729">
    <property type="term" value="F:mRNA binding"/>
    <property type="evidence" value="ECO:0007669"/>
    <property type="project" value="TreeGrafter"/>
</dbReference>
<dbReference type="InterPro" id="IPR050374">
    <property type="entry name" value="RRT5_SRSF_SR"/>
</dbReference>
<dbReference type="OrthoDB" id="1049195at2759"/>
<dbReference type="PROSITE" id="PS50102">
    <property type="entry name" value="RRM"/>
    <property type="match status" value="3"/>
</dbReference>
<dbReference type="Gene3D" id="3.30.70.330">
    <property type="match status" value="3"/>
</dbReference>
<dbReference type="FunFam" id="3.30.70.330:FF:000145">
    <property type="entry name" value="Putative RNP domain-containing protein"/>
    <property type="match status" value="1"/>
</dbReference>
<dbReference type="EMBL" id="KV454291">
    <property type="protein sequence ID" value="ODQ74950.1"/>
    <property type="molecule type" value="Genomic_DNA"/>
</dbReference>
<dbReference type="FunFam" id="3.30.70.330:FF:000232">
    <property type="entry name" value="RNA-binding domain-containing protein"/>
    <property type="match status" value="1"/>
</dbReference>
<evidence type="ECO:0000313" key="6">
    <source>
        <dbReference type="Proteomes" id="UP000094385"/>
    </source>
</evidence>
<evidence type="ECO:0000313" key="5">
    <source>
        <dbReference type="EMBL" id="ODQ74950.1"/>
    </source>
</evidence>
<dbReference type="GO" id="GO:0005634">
    <property type="term" value="C:nucleus"/>
    <property type="evidence" value="ECO:0007669"/>
    <property type="project" value="TreeGrafter"/>
</dbReference>
<reference evidence="5 6" key="1">
    <citation type="journal article" date="2016" name="Proc. Natl. Acad. Sci. U.S.A.">
        <title>Comparative genomics of biotechnologically important yeasts.</title>
        <authorList>
            <person name="Riley R."/>
            <person name="Haridas S."/>
            <person name="Wolfe K.H."/>
            <person name="Lopes M.R."/>
            <person name="Hittinger C.T."/>
            <person name="Goeker M."/>
            <person name="Salamov A.A."/>
            <person name="Wisecaver J.H."/>
            <person name="Long T.M."/>
            <person name="Calvey C.H."/>
            <person name="Aerts A.L."/>
            <person name="Barry K.W."/>
            <person name="Choi C."/>
            <person name="Clum A."/>
            <person name="Coughlan A.Y."/>
            <person name="Deshpande S."/>
            <person name="Douglass A.P."/>
            <person name="Hanson S.J."/>
            <person name="Klenk H.-P."/>
            <person name="LaButti K.M."/>
            <person name="Lapidus A."/>
            <person name="Lindquist E.A."/>
            <person name="Lipzen A.M."/>
            <person name="Meier-Kolthoff J.P."/>
            <person name="Ohm R.A."/>
            <person name="Otillar R.P."/>
            <person name="Pangilinan J.L."/>
            <person name="Peng Y."/>
            <person name="Rokas A."/>
            <person name="Rosa C.A."/>
            <person name="Scheuner C."/>
            <person name="Sibirny A.A."/>
            <person name="Slot J.C."/>
            <person name="Stielow J.B."/>
            <person name="Sun H."/>
            <person name="Kurtzman C.P."/>
            <person name="Blackwell M."/>
            <person name="Grigoriev I.V."/>
            <person name="Jeffries T.W."/>
        </authorList>
    </citation>
    <scope>NUCLEOTIDE SEQUENCE [LARGE SCALE GENOMIC DNA]</scope>
    <source>
        <strain evidence="5 6">NRRL Y-11557</strain>
    </source>
</reference>
<dbReference type="STRING" id="675824.A0A1E3QBF3"/>
<organism evidence="5 6">
    <name type="scientific">Lipomyces starkeyi NRRL Y-11557</name>
    <dbReference type="NCBI Taxonomy" id="675824"/>
    <lineage>
        <taxon>Eukaryota</taxon>
        <taxon>Fungi</taxon>
        <taxon>Dikarya</taxon>
        <taxon>Ascomycota</taxon>
        <taxon>Saccharomycotina</taxon>
        <taxon>Lipomycetes</taxon>
        <taxon>Lipomycetales</taxon>
        <taxon>Lipomycetaceae</taxon>
        <taxon>Lipomyces</taxon>
    </lineage>
</organism>
<name>A0A1E3QBF3_LIPST</name>
<dbReference type="SMART" id="SM00360">
    <property type="entry name" value="RRM"/>
    <property type="match status" value="3"/>
</dbReference>
<dbReference type="PANTHER" id="PTHR23003:SF3">
    <property type="entry name" value="FI21236P1-RELATED"/>
    <property type="match status" value="1"/>
</dbReference>
<feature type="domain" description="RRM" evidence="4">
    <location>
        <begin position="9"/>
        <end position="86"/>
    </location>
</feature>